<dbReference type="EMBL" id="CP002395">
    <property type="protein sequence ID" value="ADU13784.1"/>
    <property type="molecule type" value="Genomic_DNA"/>
</dbReference>
<keyword evidence="12 20" id="KW-0326">Glycosidase</keyword>
<comment type="subcellular location">
    <subcellularLocation>
        <location evidence="2">Lysosome</location>
    </subcellularLocation>
    <subcellularLocation>
        <location evidence="3">Secreted</location>
    </subcellularLocation>
</comment>
<dbReference type="InterPro" id="IPR041625">
    <property type="entry name" value="Beta-mannosidase_Ig"/>
</dbReference>
<dbReference type="Pfam" id="PF17786">
    <property type="entry name" value="Mannosidase_ig"/>
    <property type="match status" value="1"/>
</dbReference>
<dbReference type="GO" id="GO:0004567">
    <property type="term" value="F:beta-mannosidase activity"/>
    <property type="evidence" value="ECO:0007669"/>
    <property type="project" value="UniProtKB-EC"/>
</dbReference>
<keyword evidence="10" id="KW-0325">Glycoprotein</keyword>
<dbReference type="InterPro" id="IPR036156">
    <property type="entry name" value="Beta-gal/glucu_dom_sf"/>
</dbReference>
<comment type="pathway">
    <text evidence="4">Glycan metabolism; N-glycan degradation.</text>
</comment>
<evidence type="ECO:0000256" key="13">
    <source>
        <dbReference type="ARBA" id="ARBA00038429"/>
    </source>
</evidence>
<evidence type="ECO:0000259" key="17">
    <source>
        <dbReference type="Pfam" id="PF17753"/>
    </source>
</evidence>
<evidence type="ECO:0000256" key="15">
    <source>
        <dbReference type="ARBA" id="ARBA00041614"/>
    </source>
</evidence>
<dbReference type="PANTHER" id="PTHR43730">
    <property type="entry name" value="BETA-MANNOSIDASE"/>
    <property type="match status" value="1"/>
</dbReference>
<dbReference type="SUPFAM" id="SSF49303">
    <property type="entry name" value="beta-Galactosidase/glucuronidase domain"/>
    <property type="match status" value="3"/>
</dbReference>
<dbReference type="Gene3D" id="2.60.40.10">
    <property type="entry name" value="Immunoglobulins"/>
    <property type="match status" value="3"/>
</dbReference>
<dbReference type="Gene3D" id="2.60.120.260">
    <property type="entry name" value="Galactose-binding domain-like"/>
    <property type="match status" value="1"/>
</dbReference>
<dbReference type="Proteomes" id="UP000001492">
    <property type="component" value="Chromosome 1"/>
</dbReference>
<evidence type="ECO:0000259" key="19">
    <source>
        <dbReference type="Pfam" id="PF22666"/>
    </source>
</evidence>
<dbReference type="GO" id="GO:0005764">
    <property type="term" value="C:lysosome"/>
    <property type="evidence" value="ECO:0007669"/>
    <property type="project" value="UniProtKB-SubCell"/>
</dbReference>
<evidence type="ECO:0000256" key="4">
    <source>
        <dbReference type="ARBA" id="ARBA00004740"/>
    </source>
</evidence>
<dbReference type="Pfam" id="PF00703">
    <property type="entry name" value="Glyco_hydro_2"/>
    <property type="match status" value="1"/>
</dbReference>
<name>E8RLW5_ASTEC</name>
<evidence type="ECO:0000256" key="5">
    <source>
        <dbReference type="ARBA" id="ARBA00011738"/>
    </source>
</evidence>
<organism evidence="20 21">
    <name type="scientific">Asticcacaulis excentricus (strain ATCC 15261 / DSM 4724 / KCTC 12464 / NCIMB 9791 / VKM B-1370 / CB 48)</name>
    <dbReference type="NCBI Taxonomy" id="573065"/>
    <lineage>
        <taxon>Bacteria</taxon>
        <taxon>Pseudomonadati</taxon>
        <taxon>Pseudomonadota</taxon>
        <taxon>Alphaproteobacteria</taxon>
        <taxon>Caulobacterales</taxon>
        <taxon>Caulobacteraceae</taxon>
        <taxon>Asticcacaulis</taxon>
    </lineage>
</organism>
<protein>
    <recommendedName>
        <fullName evidence="14">Beta-mannosidase B</fullName>
        <ecNumber evidence="6">3.2.1.25</ecNumber>
    </recommendedName>
    <alternativeName>
        <fullName evidence="15">Mannanase B</fullName>
    </alternativeName>
</protein>
<keyword evidence="21" id="KW-1185">Reference proteome</keyword>
<dbReference type="GO" id="GO:0005576">
    <property type="term" value="C:extracellular region"/>
    <property type="evidence" value="ECO:0007669"/>
    <property type="project" value="UniProtKB-SubCell"/>
</dbReference>
<dbReference type="InterPro" id="IPR054593">
    <property type="entry name" value="Beta-mannosidase-like_N2"/>
</dbReference>
<evidence type="ECO:0000256" key="12">
    <source>
        <dbReference type="ARBA" id="ARBA00023295"/>
    </source>
</evidence>
<feature type="domain" description="Beta-mannosidase-like galactose-binding" evidence="19">
    <location>
        <begin position="49"/>
        <end position="226"/>
    </location>
</feature>
<evidence type="ECO:0000256" key="8">
    <source>
        <dbReference type="ARBA" id="ARBA00022729"/>
    </source>
</evidence>
<evidence type="ECO:0000313" key="20">
    <source>
        <dbReference type="EMBL" id="ADU13784.1"/>
    </source>
</evidence>
<accession>E8RLW5</accession>
<evidence type="ECO:0000259" key="18">
    <source>
        <dbReference type="Pfam" id="PF17786"/>
    </source>
</evidence>
<dbReference type="InterPro" id="IPR008979">
    <property type="entry name" value="Galactose-bd-like_sf"/>
</dbReference>
<dbReference type="PROSITE" id="PS51318">
    <property type="entry name" value="TAT"/>
    <property type="match status" value="1"/>
</dbReference>
<dbReference type="RefSeq" id="WP_013479612.1">
    <property type="nucleotide sequence ID" value="NC_014816.1"/>
</dbReference>
<evidence type="ECO:0000256" key="1">
    <source>
        <dbReference type="ARBA" id="ARBA00000829"/>
    </source>
</evidence>
<feature type="domain" description="Beta-mannosidase Ig-fold" evidence="17">
    <location>
        <begin position="805"/>
        <end position="885"/>
    </location>
</feature>
<dbReference type="KEGG" id="aex:Astex_2125"/>
<dbReference type="SUPFAM" id="SSF51445">
    <property type="entry name" value="(Trans)glycosidases"/>
    <property type="match status" value="1"/>
</dbReference>
<dbReference type="InterPro" id="IPR013783">
    <property type="entry name" value="Ig-like_fold"/>
</dbReference>
<dbReference type="Pfam" id="PF17753">
    <property type="entry name" value="Ig_mannosidase"/>
    <property type="match status" value="1"/>
</dbReference>
<comment type="catalytic activity">
    <reaction evidence="1">
        <text>Hydrolysis of terminal, non-reducing beta-D-mannose residues in beta-D-mannosides.</text>
        <dbReference type="EC" id="3.2.1.25"/>
    </reaction>
</comment>
<dbReference type="PANTHER" id="PTHR43730:SF1">
    <property type="entry name" value="BETA-MANNOSIDASE"/>
    <property type="match status" value="1"/>
</dbReference>
<dbReference type="GO" id="GO:0006516">
    <property type="term" value="P:glycoprotein catabolic process"/>
    <property type="evidence" value="ECO:0007669"/>
    <property type="project" value="TreeGrafter"/>
</dbReference>
<sequence length="889" mass="100093">MTAFKANKREFLKVSGAGVALALSAHAPQSRAQAKAATDVHSQVVSEGWQFRQAGATKWLSATVPGTVHTDLLDNKRIDDPFYRTNERNQQWIDKLDWEYRTTINIDAQTLSHNHVELHFDGLDTYADVYVNNVLVLSADNMFLEWTIDVKEHVRVGDNALRIYFHSPIRKGLAALEDHGYLLPSPNDQSENGGMGDKRVGMFTRKAGYHYGWDWGPRFVTSGIWRPVKLRAWSGVQITDLHIIQDSLTDKVAKLRGVFEVEADRPGPALIEISSPTHKAIQVRTEVELRAGVNRLEASFEIKNPKRWWTNGLGEAFLYTLSGRVVTPSGVKDERVVKTGLRTVRIVQEPDAQGTSFYVELNGVPVFMKGANYIPNDSFLPRVTKAVYDKVVTSALDTHMNMLRVWGGGVYEDPYFYELCDQKGILVWQDFMFACAMYPGDEAFLENVRKEAVHNVKRLRNHACIALWCGNNEIDVAWQHDVPNGGWGWKPNYTPDQQKALTRAYDAIFHEVLAQAVATHDPKCFYWPSSPIASWDGKTGVVHSDVKAQKQAGDIHYWDVWWGQKPFSEYRTAVGRFMSEYGFQSFPEFRTVQAYTVPEDHDIFSEVMKAHQRSSIGNGTIRNYMERDYKIPKDFQQFLYVGQVLQAEGIKVAMETHRVRMPYCMGSLFWQINDCWPVASWSSIDYFGRWKAQQYYARRAFAPVLVSPVLNGDKVDISVVSDRLTDTNATLSVRVMDFSGKVATSHTQEIRLKANQSGVVFSAAVSALLGGLAPDGALLSVKLKRGKDVLSENVLYFQPVKNLTLPEPQIALKVKALGGGELAVGLTSPVLVKDLYLYLATHDARLSDNYFDLLPGETAYVRVKPQSTLTAADLEGDLKLMHMAQVRSA</sequence>
<evidence type="ECO:0000256" key="3">
    <source>
        <dbReference type="ARBA" id="ARBA00004613"/>
    </source>
</evidence>
<evidence type="ECO:0000256" key="11">
    <source>
        <dbReference type="ARBA" id="ARBA00023228"/>
    </source>
</evidence>
<keyword evidence="11" id="KW-0458">Lysosome</keyword>
<keyword evidence="8" id="KW-0732">Signal</keyword>
<dbReference type="Gene3D" id="3.20.20.80">
    <property type="entry name" value="Glycosidases"/>
    <property type="match status" value="1"/>
</dbReference>
<dbReference type="AlphaFoldDB" id="E8RLW5"/>
<dbReference type="InterPro" id="IPR050887">
    <property type="entry name" value="Beta-mannosidase_GH2"/>
</dbReference>
<keyword evidence="7" id="KW-0964">Secreted</keyword>
<dbReference type="SUPFAM" id="SSF49785">
    <property type="entry name" value="Galactose-binding domain-like"/>
    <property type="match status" value="1"/>
</dbReference>
<dbReference type="eggNOG" id="COG3250">
    <property type="taxonomic scope" value="Bacteria"/>
</dbReference>
<keyword evidence="9 20" id="KW-0378">Hydrolase</keyword>
<dbReference type="Pfam" id="PF22666">
    <property type="entry name" value="Glyco_hydro_2_N2"/>
    <property type="match status" value="1"/>
</dbReference>
<dbReference type="HOGENOM" id="CLU_005015_3_2_5"/>
<evidence type="ECO:0000256" key="10">
    <source>
        <dbReference type="ARBA" id="ARBA00023180"/>
    </source>
</evidence>
<evidence type="ECO:0000256" key="14">
    <source>
        <dbReference type="ARBA" id="ARBA00041069"/>
    </source>
</evidence>
<evidence type="ECO:0000256" key="2">
    <source>
        <dbReference type="ARBA" id="ARBA00004371"/>
    </source>
</evidence>
<evidence type="ECO:0000259" key="16">
    <source>
        <dbReference type="Pfam" id="PF00703"/>
    </source>
</evidence>
<feature type="domain" description="Mannosidase Ig/CBM-like" evidence="18">
    <location>
        <begin position="713"/>
        <end position="802"/>
    </location>
</feature>
<dbReference type="FunFam" id="2.60.120.260:FF:000060">
    <property type="entry name" value="Probable beta-mannosidase"/>
    <property type="match status" value="1"/>
</dbReference>
<dbReference type="InterPro" id="IPR006311">
    <property type="entry name" value="TAT_signal"/>
</dbReference>
<dbReference type="InterPro" id="IPR041447">
    <property type="entry name" value="Mannosidase_ig"/>
</dbReference>
<evidence type="ECO:0000313" key="21">
    <source>
        <dbReference type="Proteomes" id="UP000001492"/>
    </source>
</evidence>
<proteinExistence type="inferred from homology"/>
<evidence type="ECO:0000256" key="6">
    <source>
        <dbReference type="ARBA" id="ARBA00012754"/>
    </source>
</evidence>
<comment type="similarity">
    <text evidence="13">Belongs to the glycosyl hydrolase 2 family. Beta-mannosidase B subfamily.</text>
</comment>
<dbReference type="EC" id="3.2.1.25" evidence="6"/>
<dbReference type="FunFam" id="3.20.20.80:FF:000050">
    <property type="entry name" value="Beta-mannosidase B"/>
    <property type="match status" value="1"/>
</dbReference>
<dbReference type="STRING" id="573065.Astex_2125"/>
<gene>
    <name evidence="20" type="ordered locus">Astex_2125</name>
</gene>
<feature type="domain" description="Glycoside hydrolase family 2 immunoglobulin-like beta-sandwich" evidence="16">
    <location>
        <begin position="237"/>
        <end position="342"/>
    </location>
</feature>
<comment type="subunit">
    <text evidence="5">Homodimer.</text>
</comment>
<evidence type="ECO:0000256" key="9">
    <source>
        <dbReference type="ARBA" id="ARBA00022801"/>
    </source>
</evidence>
<reference evidence="21" key="1">
    <citation type="submission" date="2010-12" db="EMBL/GenBank/DDBJ databases">
        <title>Complete sequence of chromosome 1 of Asticcacaulis excentricus CB 48.</title>
        <authorList>
            <consortium name="US DOE Joint Genome Institute"/>
            <person name="Lucas S."/>
            <person name="Copeland A."/>
            <person name="Lapidus A."/>
            <person name="Cheng J.-F."/>
            <person name="Bruce D."/>
            <person name="Goodwin L."/>
            <person name="Pitluck S."/>
            <person name="Teshima H."/>
            <person name="Davenport K."/>
            <person name="Detter J.C."/>
            <person name="Han C."/>
            <person name="Tapia R."/>
            <person name="Land M."/>
            <person name="Hauser L."/>
            <person name="Jeffries C."/>
            <person name="Kyrpides N."/>
            <person name="Ivanova N."/>
            <person name="Ovchinnikova G."/>
            <person name="Brun Y.V."/>
            <person name="Woyke T."/>
        </authorList>
    </citation>
    <scope>NUCLEOTIDE SEQUENCE [LARGE SCALE GENOMIC DNA]</scope>
    <source>
        <strain evidence="21">ATCC 15261 / DSM 4724 / KCTC 12464 / NCIMB 9791 / VKM B-1370 / CB 48</strain>
    </source>
</reference>
<evidence type="ECO:0000256" key="7">
    <source>
        <dbReference type="ARBA" id="ARBA00022525"/>
    </source>
</evidence>
<dbReference type="GO" id="GO:0005975">
    <property type="term" value="P:carbohydrate metabolic process"/>
    <property type="evidence" value="ECO:0007669"/>
    <property type="project" value="InterPro"/>
</dbReference>
<dbReference type="InterPro" id="IPR006102">
    <property type="entry name" value="Ig-like_GH2"/>
</dbReference>
<dbReference type="InterPro" id="IPR017853">
    <property type="entry name" value="GH"/>
</dbReference>